<dbReference type="PROSITE" id="PS00599">
    <property type="entry name" value="AA_TRANSFER_CLASS_2"/>
    <property type="match status" value="1"/>
</dbReference>
<comment type="cofactor">
    <cofactor evidence="1 9">
        <name>pyridoxal 5'-phosphate</name>
        <dbReference type="ChEBI" id="CHEBI:597326"/>
    </cofactor>
</comment>
<feature type="modified residue" description="N6-(pyridoxal phosphate)lysine" evidence="9">
    <location>
        <position position="231"/>
    </location>
</feature>
<dbReference type="InterPro" id="IPR001917">
    <property type="entry name" value="Aminotrans_II_pyridoxalP_BS"/>
</dbReference>
<feature type="binding site" evidence="9">
    <location>
        <position position="200"/>
    </location>
    <ligand>
        <name>pyridoxal 5'-phosphate</name>
        <dbReference type="ChEBI" id="CHEBI:597326"/>
    </ligand>
</feature>
<dbReference type="InterPro" id="IPR022834">
    <property type="entry name" value="AONS_Proteobacteria"/>
</dbReference>
<evidence type="ECO:0000256" key="2">
    <source>
        <dbReference type="ARBA" id="ARBA00004746"/>
    </source>
</evidence>
<feature type="binding site" evidence="9">
    <location>
        <begin position="101"/>
        <end position="102"/>
    </location>
    <ligand>
        <name>pyridoxal 5'-phosphate</name>
        <dbReference type="ChEBI" id="CHEBI:597326"/>
    </ligand>
</feature>
<comment type="pathway">
    <text evidence="2 9">Cofactor biosynthesis; biotin biosynthesis.</text>
</comment>
<keyword evidence="11" id="KW-0012">Acyltransferase</keyword>
<evidence type="ECO:0000259" key="10">
    <source>
        <dbReference type="Pfam" id="PF00155"/>
    </source>
</evidence>
<dbReference type="CDD" id="cd06454">
    <property type="entry name" value="KBL_like"/>
    <property type="match status" value="1"/>
</dbReference>
<feature type="binding site" evidence="9">
    <location>
        <position position="172"/>
    </location>
    <ligand>
        <name>pyridoxal 5'-phosphate</name>
        <dbReference type="ChEBI" id="CHEBI:597326"/>
    </ligand>
</feature>
<evidence type="ECO:0000256" key="9">
    <source>
        <dbReference type="HAMAP-Rule" id="MF_01693"/>
    </source>
</evidence>
<dbReference type="Gene3D" id="3.90.1150.10">
    <property type="entry name" value="Aspartate Aminotransferase, domain 1"/>
    <property type="match status" value="1"/>
</dbReference>
<feature type="binding site" evidence="9">
    <location>
        <position position="126"/>
    </location>
    <ligand>
        <name>substrate</name>
    </ligand>
</feature>
<dbReference type="Proteomes" id="UP000754821">
    <property type="component" value="Unassembled WGS sequence"/>
</dbReference>
<feature type="binding site" evidence="9">
    <location>
        <position position="228"/>
    </location>
    <ligand>
        <name>pyridoxal 5'-phosphate</name>
        <dbReference type="ChEBI" id="CHEBI:597326"/>
    </ligand>
</feature>
<dbReference type="InterPro" id="IPR015421">
    <property type="entry name" value="PyrdxlP-dep_Trfase_major"/>
</dbReference>
<gene>
    <name evidence="9 11" type="primary">bioF</name>
    <name evidence="11" type="ORF">EI163_06555</name>
</gene>
<dbReference type="HAMAP" id="MF_01693">
    <property type="entry name" value="BioF_aminotrans_2"/>
    <property type="match status" value="1"/>
</dbReference>
<name>A0ABR9F9R9_9GAMM</name>
<comment type="similarity">
    <text evidence="3 9">Belongs to the class-II pyridoxal-phosphate-dependent aminotransferase family. BioF subfamily.</text>
</comment>
<organism evidence="11 12">
    <name type="scientific">Halomonas citrativorans</name>
    <dbReference type="NCBI Taxonomy" id="2742612"/>
    <lineage>
        <taxon>Bacteria</taxon>
        <taxon>Pseudomonadati</taxon>
        <taxon>Pseudomonadota</taxon>
        <taxon>Gammaproteobacteria</taxon>
        <taxon>Oceanospirillales</taxon>
        <taxon>Halomonadaceae</taxon>
        <taxon>Halomonas</taxon>
    </lineage>
</organism>
<comment type="caution">
    <text evidence="11">The sequence shown here is derived from an EMBL/GenBank/DDBJ whole genome shotgun (WGS) entry which is preliminary data.</text>
</comment>
<feature type="domain" description="Aminotransferase class I/classII large" evidence="10">
    <location>
        <begin position="33"/>
        <end position="373"/>
    </location>
</feature>
<keyword evidence="6 9" id="KW-0093">Biotin biosynthesis</keyword>
<dbReference type="InterPro" id="IPR050087">
    <property type="entry name" value="AON_synthase_class-II"/>
</dbReference>
<feature type="binding site" evidence="9">
    <location>
        <position position="25"/>
    </location>
    <ligand>
        <name>substrate</name>
    </ligand>
</feature>
<evidence type="ECO:0000313" key="12">
    <source>
        <dbReference type="Proteomes" id="UP000754821"/>
    </source>
</evidence>
<dbReference type="PANTHER" id="PTHR13693">
    <property type="entry name" value="CLASS II AMINOTRANSFERASE/8-AMINO-7-OXONONANOATE SYNTHASE"/>
    <property type="match status" value="1"/>
</dbReference>
<dbReference type="GO" id="GO:0008710">
    <property type="term" value="F:8-amino-7-oxononanoate synthase activity"/>
    <property type="evidence" value="ECO:0007669"/>
    <property type="project" value="UniProtKB-EC"/>
</dbReference>
<dbReference type="InterPro" id="IPR015424">
    <property type="entry name" value="PyrdxlP-dep_Trfase"/>
</dbReference>
<dbReference type="PANTHER" id="PTHR13693:SF100">
    <property type="entry name" value="8-AMINO-7-OXONONANOATE SYNTHASE"/>
    <property type="match status" value="1"/>
</dbReference>
<dbReference type="EC" id="2.3.1.47" evidence="9"/>
<evidence type="ECO:0000256" key="6">
    <source>
        <dbReference type="ARBA" id="ARBA00022756"/>
    </source>
</evidence>
<dbReference type="SUPFAM" id="SSF53383">
    <property type="entry name" value="PLP-dependent transferases"/>
    <property type="match status" value="1"/>
</dbReference>
<proteinExistence type="inferred from homology"/>
<feature type="binding site" evidence="9">
    <location>
        <position position="345"/>
    </location>
    <ligand>
        <name>substrate</name>
    </ligand>
</feature>
<keyword evidence="7 9" id="KW-0663">Pyridoxal phosphate</keyword>
<keyword evidence="12" id="KW-1185">Reference proteome</keyword>
<comment type="function">
    <text evidence="9">Catalyzes the decarboxylative condensation of pimeloyl-[acyl-carrier protein] and L-alanine to produce 8-amino-7-oxononanoate (AON), [acyl-carrier protein], and carbon dioxide.</text>
</comment>
<evidence type="ECO:0000256" key="1">
    <source>
        <dbReference type="ARBA" id="ARBA00001933"/>
    </source>
</evidence>
<comment type="subunit">
    <text evidence="4 9">Homodimer.</text>
</comment>
<dbReference type="NCBIfam" id="TIGR00858">
    <property type="entry name" value="bioF"/>
    <property type="match status" value="1"/>
</dbReference>
<evidence type="ECO:0000256" key="5">
    <source>
        <dbReference type="ARBA" id="ARBA00022679"/>
    </source>
</evidence>
<evidence type="ECO:0000256" key="4">
    <source>
        <dbReference type="ARBA" id="ARBA00011738"/>
    </source>
</evidence>
<comment type="catalytic activity">
    <reaction evidence="8 9">
        <text>6-carboxyhexanoyl-[ACP] + L-alanine + H(+) = (8S)-8-amino-7-oxononanoate + holo-[ACP] + CO2</text>
        <dbReference type="Rhea" id="RHEA:42288"/>
        <dbReference type="Rhea" id="RHEA-COMP:9685"/>
        <dbReference type="Rhea" id="RHEA-COMP:9955"/>
        <dbReference type="ChEBI" id="CHEBI:15378"/>
        <dbReference type="ChEBI" id="CHEBI:16526"/>
        <dbReference type="ChEBI" id="CHEBI:57972"/>
        <dbReference type="ChEBI" id="CHEBI:64479"/>
        <dbReference type="ChEBI" id="CHEBI:78846"/>
        <dbReference type="ChEBI" id="CHEBI:149468"/>
        <dbReference type="EC" id="2.3.1.47"/>
    </reaction>
</comment>
<evidence type="ECO:0000313" key="11">
    <source>
        <dbReference type="EMBL" id="MBE0403218.1"/>
    </source>
</evidence>
<evidence type="ECO:0000256" key="8">
    <source>
        <dbReference type="ARBA" id="ARBA00047715"/>
    </source>
</evidence>
<evidence type="ECO:0000256" key="3">
    <source>
        <dbReference type="ARBA" id="ARBA00010008"/>
    </source>
</evidence>
<evidence type="ECO:0000256" key="7">
    <source>
        <dbReference type="ARBA" id="ARBA00022898"/>
    </source>
</evidence>
<dbReference type="Gene3D" id="3.40.640.10">
    <property type="entry name" value="Type I PLP-dependent aspartate aminotransferase-like (Major domain)"/>
    <property type="match status" value="1"/>
</dbReference>
<dbReference type="RefSeq" id="WP_192527150.1">
    <property type="nucleotide sequence ID" value="NZ_RRZC01000005.1"/>
</dbReference>
<accession>A0ABR9F9R9</accession>
<reference evidence="11 12" key="1">
    <citation type="submission" date="2020-07" db="EMBL/GenBank/DDBJ databases">
        <title>Halophilic bacteria isolated from french cheeses.</title>
        <authorList>
            <person name="Kothe C.I."/>
            <person name="Farah-Kraiem B."/>
            <person name="Renault P."/>
            <person name="Dridi B."/>
        </authorList>
    </citation>
    <scope>NUCLEOTIDE SEQUENCE [LARGE SCALE GENOMIC DNA]</scope>
    <source>
        <strain evidence="11 12">FME16</strain>
    </source>
</reference>
<dbReference type="InterPro" id="IPR004723">
    <property type="entry name" value="AONS_Archaea/Proteobacteria"/>
</dbReference>
<dbReference type="EMBL" id="RRZC01000005">
    <property type="protein sequence ID" value="MBE0403218.1"/>
    <property type="molecule type" value="Genomic_DNA"/>
</dbReference>
<dbReference type="Pfam" id="PF00155">
    <property type="entry name" value="Aminotran_1_2"/>
    <property type="match status" value="1"/>
</dbReference>
<dbReference type="InterPro" id="IPR004839">
    <property type="entry name" value="Aminotransferase_I/II_large"/>
</dbReference>
<dbReference type="InterPro" id="IPR015422">
    <property type="entry name" value="PyrdxlP-dep_Trfase_small"/>
</dbReference>
<protein>
    <recommendedName>
        <fullName evidence="9">8-amino-7-oxononanoate synthase</fullName>
        <shortName evidence="9">AONS</shortName>
        <ecNumber evidence="9">2.3.1.47</ecNumber>
    </recommendedName>
    <alternativeName>
        <fullName evidence="9">7-keto-8-amino-pelargonic acid synthase</fullName>
        <shortName evidence="9">7-KAP synthase</shortName>
        <shortName evidence="9">KAPA synthase</shortName>
    </alternativeName>
    <alternativeName>
        <fullName evidence="9">8-amino-7-ketopelargonate synthase</fullName>
    </alternativeName>
</protein>
<sequence length="381" mass="41910">MPVSEAWHQRLANARAVRQHARQWRTRRTRQPHLVNFADNDYLGLAKDPRVQAAQAEGARRFGAGASASHLVNGHHALHDDLEEALAAWTGRERAVLFSTGYMANLGVLQALADTHTAIFHDRLNHASLLDGSALSGARSRRYHHNDSDDLSRLLARSRCTHKLVVSDGVFSMDGDVADIEALVRVSQQHDAWLMIDDAHGLGVIGNNGSGCVGTRWGSDQVPILVGTLGKALGTAGAFVAGDAQLIDHLTQFARSYIYTTAQPPGVSAATLEALAIVQREPEHRLRLARHIDYFREEALRLNLPLGESRTPIQPLYLGGESRVLQWAEQLYQAGIDVGAIRPPTVPRDESRLRITLSARHSRRDIDRLLETLAACHLEAL</sequence>
<keyword evidence="5 9" id="KW-0808">Transferase</keyword>